<evidence type="ECO:0000313" key="3">
    <source>
        <dbReference type="Proteomes" id="UP001341281"/>
    </source>
</evidence>
<evidence type="ECO:0000313" key="2">
    <source>
        <dbReference type="EMBL" id="WVZ83329.1"/>
    </source>
</evidence>
<dbReference type="AlphaFoldDB" id="A0AAQ3U1I5"/>
<dbReference type="Pfam" id="PF24964">
    <property type="entry name" value="DUF7769"/>
    <property type="match status" value="1"/>
</dbReference>
<reference evidence="2 3" key="1">
    <citation type="submission" date="2024-02" db="EMBL/GenBank/DDBJ databases">
        <title>High-quality chromosome-scale genome assembly of Pensacola bahiagrass (Paspalum notatum Flugge var. saurae).</title>
        <authorList>
            <person name="Vega J.M."/>
            <person name="Podio M."/>
            <person name="Orjuela J."/>
            <person name="Siena L.A."/>
            <person name="Pessino S.C."/>
            <person name="Combes M.C."/>
            <person name="Mariac C."/>
            <person name="Albertini E."/>
            <person name="Pupilli F."/>
            <person name="Ortiz J.P.A."/>
            <person name="Leblanc O."/>
        </authorList>
    </citation>
    <scope>NUCLEOTIDE SEQUENCE [LARGE SCALE GENOMIC DNA]</scope>
    <source>
        <strain evidence="2">R1</strain>
        <tissue evidence="2">Leaf</tissue>
    </source>
</reference>
<dbReference type="PANTHER" id="PTHR33889">
    <property type="entry name" value="OS04G0681850 PROTEIN"/>
    <property type="match status" value="1"/>
</dbReference>
<proteinExistence type="predicted"/>
<dbReference type="Proteomes" id="UP001341281">
    <property type="component" value="Chromosome 07"/>
</dbReference>
<gene>
    <name evidence="2" type="ORF">U9M48_030490</name>
</gene>
<dbReference type="EMBL" id="CP144751">
    <property type="protein sequence ID" value="WVZ83329.1"/>
    <property type="molecule type" value="Genomic_DNA"/>
</dbReference>
<dbReference type="InterPro" id="IPR056671">
    <property type="entry name" value="DUF7769"/>
</dbReference>
<dbReference type="PANTHER" id="PTHR33889:SF1">
    <property type="entry name" value="OS03G0834800 PROTEIN"/>
    <property type="match status" value="1"/>
</dbReference>
<name>A0AAQ3U1I5_PASNO</name>
<accession>A0AAQ3U1I5</accession>
<evidence type="ECO:0000259" key="1">
    <source>
        <dbReference type="Pfam" id="PF24964"/>
    </source>
</evidence>
<organism evidence="2 3">
    <name type="scientific">Paspalum notatum var. saurae</name>
    <dbReference type="NCBI Taxonomy" id="547442"/>
    <lineage>
        <taxon>Eukaryota</taxon>
        <taxon>Viridiplantae</taxon>
        <taxon>Streptophyta</taxon>
        <taxon>Embryophyta</taxon>
        <taxon>Tracheophyta</taxon>
        <taxon>Spermatophyta</taxon>
        <taxon>Magnoliopsida</taxon>
        <taxon>Liliopsida</taxon>
        <taxon>Poales</taxon>
        <taxon>Poaceae</taxon>
        <taxon>PACMAD clade</taxon>
        <taxon>Panicoideae</taxon>
        <taxon>Andropogonodae</taxon>
        <taxon>Paspaleae</taxon>
        <taxon>Paspalinae</taxon>
        <taxon>Paspalum</taxon>
    </lineage>
</organism>
<protein>
    <recommendedName>
        <fullName evidence="1">DUF7769 domain-containing protein</fullName>
    </recommendedName>
</protein>
<keyword evidence="3" id="KW-1185">Reference proteome</keyword>
<sequence>MVLNVEPAGEIDLNVEVQGDVIPQFDLNMEPPALEYAFDLNMEPPAGDVIADNDNVNDNALHGGIEVNVEPPVQARNGWKDVPNEIRKLIFQTLLARSTNGKLKRHVTKEVSVQFGVGIQCVQRIWKKGAGGKVHLLLFQQERCTMWDPP</sequence>
<feature type="domain" description="DUF7769" evidence="1">
    <location>
        <begin position="83"/>
        <end position="129"/>
    </location>
</feature>